<dbReference type="AlphaFoldDB" id="A0A0R3PI47"/>
<dbReference type="Gene3D" id="1.10.8.270">
    <property type="entry name" value="putative rabgap domain of human tbc1 domain family member 14 like domains"/>
    <property type="match status" value="1"/>
</dbReference>
<dbReference type="SUPFAM" id="SSF47923">
    <property type="entry name" value="Ypt/Rab-GAP domain of gyp1p"/>
    <property type="match status" value="2"/>
</dbReference>
<dbReference type="InterPro" id="IPR035969">
    <property type="entry name" value="Rab-GAP_TBC_sf"/>
</dbReference>
<sequence length="220" mass="25595">LSFLRFNKDIGYCQGFNVIAALILQVVEYRTDIALKVMIFLIECVLPRGYFDQSLGALSVDLIVMRDLMLQRLPAIIHHLEQLHSNEYEPPLTNLFSMHWFLTLFTTCLPRNCVMRVWDALMLNGSEILIRTAIALWSKISRYPIFVIYSMADFPYPGLAELREKHTWNIQPLSTTIKSFRKNVNSILYDDPSDEEATCIPCSLVRKVYTRNLSILNFFY</sequence>
<dbReference type="PANTHER" id="PTHR13399">
    <property type="entry name" value="TRANSLOCON-ASSOCIATED PROTEIN TRAP , GAMMA SUBUNIT"/>
    <property type="match status" value="1"/>
</dbReference>
<feature type="domain" description="Rab-GAP TBC" evidence="1">
    <location>
        <begin position="1"/>
        <end position="125"/>
    </location>
</feature>
<organism evidence="2">
    <name type="scientific">Angiostrongylus costaricensis</name>
    <name type="common">Nematode worm</name>
    <dbReference type="NCBI Taxonomy" id="334426"/>
    <lineage>
        <taxon>Eukaryota</taxon>
        <taxon>Metazoa</taxon>
        <taxon>Ecdysozoa</taxon>
        <taxon>Nematoda</taxon>
        <taxon>Chromadorea</taxon>
        <taxon>Rhabditida</taxon>
        <taxon>Rhabditina</taxon>
        <taxon>Rhabditomorpha</taxon>
        <taxon>Strongyloidea</taxon>
        <taxon>Metastrongylidae</taxon>
        <taxon>Angiostrongylus</taxon>
    </lineage>
</organism>
<accession>A0A0R3PI47</accession>
<dbReference type="Pfam" id="PF00566">
    <property type="entry name" value="RabGAP-TBC"/>
    <property type="match status" value="1"/>
</dbReference>
<dbReference type="PROSITE" id="PS50086">
    <property type="entry name" value="TBC_RABGAP"/>
    <property type="match status" value="1"/>
</dbReference>
<dbReference type="Gene3D" id="1.10.472.80">
    <property type="entry name" value="Ypt/Rab-GAP domain of gyp1p, domain 3"/>
    <property type="match status" value="1"/>
</dbReference>
<reference evidence="2" key="1">
    <citation type="submission" date="2017-02" db="UniProtKB">
        <authorList>
            <consortium name="WormBaseParasite"/>
        </authorList>
    </citation>
    <scope>IDENTIFICATION</scope>
</reference>
<dbReference type="PANTHER" id="PTHR13399:SF2">
    <property type="entry name" value="TRANSLOCON-ASSOCIATED PROTEIN SUBUNIT GAMMA"/>
    <property type="match status" value="1"/>
</dbReference>
<proteinExistence type="predicted"/>
<evidence type="ECO:0000313" key="2">
    <source>
        <dbReference type="WBParaSite" id="ACOC_0000402401-mRNA-1"/>
    </source>
</evidence>
<dbReference type="WBParaSite" id="ACOC_0000402401-mRNA-1">
    <property type="protein sequence ID" value="ACOC_0000402401-mRNA-1"/>
    <property type="gene ID" value="ACOC_0000402401"/>
</dbReference>
<protein>
    <submittedName>
        <fullName evidence="2">Rab-GAP TBC domain-containing protein</fullName>
    </submittedName>
</protein>
<dbReference type="InterPro" id="IPR000195">
    <property type="entry name" value="Rab-GAP-TBC_dom"/>
</dbReference>
<dbReference type="GO" id="GO:0005783">
    <property type="term" value="C:endoplasmic reticulum"/>
    <property type="evidence" value="ECO:0007669"/>
    <property type="project" value="TreeGrafter"/>
</dbReference>
<evidence type="ECO:0000259" key="1">
    <source>
        <dbReference type="PROSITE" id="PS50086"/>
    </source>
</evidence>
<name>A0A0R3PI47_ANGCS</name>